<gene>
    <name evidence="1" type="ORF">TNIN_369421</name>
</gene>
<accession>A0A8X7CIZ9</accession>
<evidence type="ECO:0000313" key="2">
    <source>
        <dbReference type="Proteomes" id="UP000886998"/>
    </source>
</evidence>
<dbReference type="AlphaFoldDB" id="A0A8X7CIZ9"/>
<comment type="caution">
    <text evidence="1">The sequence shown here is derived from an EMBL/GenBank/DDBJ whole genome shotgun (WGS) entry which is preliminary data.</text>
</comment>
<name>A0A8X7CIZ9_9ARAC</name>
<reference evidence="1" key="1">
    <citation type="submission" date="2020-08" db="EMBL/GenBank/DDBJ databases">
        <title>Multicomponent nature underlies the extraordinary mechanical properties of spider dragline silk.</title>
        <authorList>
            <person name="Kono N."/>
            <person name="Nakamura H."/>
            <person name="Mori M."/>
            <person name="Yoshida Y."/>
            <person name="Ohtoshi R."/>
            <person name="Malay A.D."/>
            <person name="Moran D.A.P."/>
            <person name="Tomita M."/>
            <person name="Numata K."/>
            <person name="Arakawa K."/>
        </authorList>
    </citation>
    <scope>NUCLEOTIDE SEQUENCE</scope>
</reference>
<protein>
    <submittedName>
        <fullName evidence="1">Uncharacterized protein</fullName>
    </submittedName>
</protein>
<feature type="non-terminal residue" evidence="1">
    <location>
        <position position="1"/>
    </location>
</feature>
<dbReference type="Proteomes" id="UP000886998">
    <property type="component" value="Unassembled WGS sequence"/>
</dbReference>
<sequence length="61" mass="6434">HAAENTCLGHRMIGSGSSSVMSRNSDRIAIGDVLSAKKNAGVNSSSSIVEKDHYSRLTQMA</sequence>
<proteinExistence type="predicted"/>
<evidence type="ECO:0000313" key="1">
    <source>
        <dbReference type="EMBL" id="GFY67355.1"/>
    </source>
</evidence>
<organism evidence="1 2">
    <name type="scientific">Trichonephila inaurata madagascariensis</name>
    <dbReference type="NCBI Taxonomy" id="2747483"/>
    <lineage>
        <taxon>Eukaryota</taxon>
        <taxon>Metazoa</taxon>
        <taxon>Ecdysozoa</taxon>
        <taxon>Arthropoda</taxon>
        <taxon>Chelicerata</taxon>
        <taxon>Arachnida</taxon>
        <taxon>Araneae</taxon>
        <taxon>Araneomorphae</taxon>
        <taxon>Entelegynae</taxon>
        <taxon>Araneoidea</taxon>
        <taxon>Nephilidae</taxon>
        <taxon>Trichonephila</taxon>
        <taxon>Trichonephila inaurata</taxon>
    </lineage>
</organism>
<keyword evidence="2" id="KW-1185">Reference proteome</keyword>
<dbReference type="EMBL" id="BMAV01016530">
    <property type="protein sequence ID" value="GFY67355.1"/>
    <property type="molecule type" value="Genomic_DNA"/>
</dbReference>